<protein>
    <submittedName>
        <fullName evidence="1">Protein O-mannosyltransferase 2</fullName>
        <ecNumber evidence="1">2.4.1.109</ecNumber>
    </submittedName>
</protein>
<feature type="non-terminal residue" evidence="1">
    <location>
        <position position="319"/>
    </location>
</feature>
<keyword evidence="2" id="KW-1185">Reference proteome</keyword>
<dbReference type="EC" id="2.4.1.109" evidence="1"/>
<keyword evidence="1" id="KW-0808">Transferase</keyword>
<keyword evidence="1" id="KW-0328">Glycosyltransferase</keyword>
<gene>
    <name evidence="1" type="primary">PMT2_3</name>
    <name evidence="1" type="ORF">IWW38_004943</name>
</gene>
<comment type="caution">
    <text evidence="1">The sequence shown here is derived from an EMBL/GenBank/DDBJ whole genome shotgun (WGS) entry which is preliminary data.</text>
</comment>
<evidence type="ECO:0000313" key="2">
    <source>
        <dbReference type="Proteomes" id="UP001139981"/>
    </source>
</evidence>
<name>A0ACC1LX01_9FUNG</name>
<sequence>MSLFEQSASSRSSKGASDSPNSKTPPPKYSEKSSLFASDDIDDAKPRKAKAVEPKSGTSLQQHAKLQLSQACVHILLLTVFSAMTRFCRIGFSNRVIFDEAHHMGFGGKYVNGTFYHDVHPPLAKMLIGLSEILTGFDGSFDFKSGSRFPANVNYTFMRLFNASFGVTLAPIAYATLLNLGCSPNAALLAGLLVCFDNALCTISRFALLDAMLLCFTAMSALSLSGLYKHRKQPFSAAWFKWLLATGVSLGLVASAKWVGFLAVALVGLYTLYELYDIFGQKDLSVATQFWHWASRLVALVAIPVAIYMLCFVVHFSLL</sequence>
<evidence type="ECO:0000313" key="1">
    <source>
        <dbReference type="EMBL" id="KAJ2888409.1"/>
    </source>
</evidence>
<dbReference type="Proteomes" id="UP001139981">
    <property type="component" value="Unassembled WGS sequence"/>
</dbReference>
<dbReference type="EMBL" id="JANBVB010002039">
    <property type="protein sequence ID" value="KAJ2888409.1"/>
    <property type="molecule type" value="Genomic_DNA"/>
</dbReference>
<organism evidence="1 2">
    <name type="scientific">Coemansia aciculifera</name>
    <dbReference type="NCBI Taxonomy" id="417176"/>
    <lineage>
        <taxon>Eukaryota</taxon>
        <taxon>Fungi</taxon>
        <taxon>Fungi incertae sedis</taxon>
        <taxon>Zoopagomycota</taxon>
        <taxon>Kickxellomycotina</taxon>
        <taxon>Kickxellomycetes</taxon>
        <taxon>Kickxellales</taxon>
        <taxon>Kickxellaceae</taxon>
        <taxon>Coemansia</taxon>
    </lineage>
</organism>
<reference evidence="1" key="1">
    <citation type="submission" date="2022-07" db="EMBL/GenBank/DDBJ databases">
        <title>Phylogenomic reconstructions and comparative analyses of Kickxellomycotina fungi.</title>
        <authorList>
            <person name="Reynolds N.K."/>
            <person name="Stajich J.E."/>
            <person name="Barry K."/>
            <person name="Grigoriev I.V."/>
            <person name="Crous P."/>
            <person name="Smith M.E."/>
        </authorList>
    </citation>
    <scope>NUCLEOTIDE SEQUENCE</scope>
    <source>
        <strain evidence="1">CBS 190363</strain>
    </source>
</reference>
<accession>A0ACC1LX01</accession>
<proteinExistence type="predicted"/>